<gene>
    <name evidence="3" type="ORF">SAMN05216290_2503</name>
</gene>
<proteinExistence type="predicted"/>
<evidence type="ECO:0000256" key="1">
    <source>
        <dbReference type="SAM" id="SignalP"/>
    </source>
</evidence>
<dbReference type="CDD" id="cd03398">
    <property type="entry name" value="PAP2_haloperoxidase"/>
    <property type="match status" value="1"/>
</dbReference>
<dbReference type="EMBL" id="FOIR01000002">
    <property type="protein sequence ID" value="SEW28805.1"/>
    <property type="molecule type" value="Genomic_DNA"/>
</dbReference>
<reference evidence="4" key="1">
    <citation type="submission" date="2016-10" db="EMBL/GenBank/DDBJ databases">
        <authorList>
            <person name="Varghese N."/>
            <person name="Submissions S."/>
        </authorList>
    </citation>
    <scope>NUCLEOTIDE SEQUENCE [LARGE SCALE GENOMIC DNA]</scope>
    <source>
        <strain evidence="4">CGMCC 1.12402</strain>
    </source>
</reference>
<keyword evidence="1" id="KW-0732">Signal</keyword>
<evidence type="ECO:0000313" key="4">
    <source>
        <dbReference type="Proteomes" id="UP000199437"/>
    </source>
</evidence>
<evidence type="ECO:0000313" key="3">
    <source>
        <dbReference type="EMBL" id="SEW28805.1"/>
    </source>
</evidence>
<organism evidence="3 4">
    <name type="scientific">Roseivirga pacifica</name>
    <dbReference type="NCBI Taxonomy" id="1267423"/>
    <lineage>
        <taxon>Bacteria</taxon>
        <taxon>Pseudomonadati</taxon>
        <taxon>Bacteroidota</taxon>
        <taxon>Cytophagia</taxon>
        <taxon>Cytophagales</taxon>
        <taxon>Roseivirgaceae</taxon>
        <taxon>Roseivirga</taxon>
    </lineage>
</organism>
<accession>A0A1I0QNY1</accession>
<name>A0A1I0QNY1_9BACT</name>
<protein>
    <submittedName>
        <fullName evidence="3">PAP2 superfamily protein</fullName>
    </submittedName>
</protein>
<keyword evidence="4" id="KW-1185">Reference proteome</keyword>
<feature type="chain" id="PRO_5011766890" evidence="1">
    <location>
        <begin position="25"/>
        <end position="517"/>
    </location>
</feature>
<dbReference type="AlphaFoldDB" id="A0A1I0QNY1"/>
<dbReference type="STRING" id="1267423.SAMN05216290_2503"/>
<dbReference type="InterPro" id="IPR000326">
    <property type="entry name" value="PAP2/HPO"/>
</dbReference>
<dbReference type="SMART" id="SM00014">
    <property type="entry name" value="acidPPc"/>
    <property type="match status" value="1"/>
</dbReference>
<dbReference type="InterPro" id="IPR052559">
    <property type="entry name" value="V-haloperoxidase"/>
</dbReference>
<dbReference type="InterPro" id="IPR036938">
    <property type="entry name" value="PAP2/HPO_sf"/>
</dbReference>
<dbReference type="Gene3D" id="1.10.606.10">
    <property type="entry name" value="Vanadium-containing Chloroperoxidase, domain 2"/>
    <property type="match status" value="1"/>
</dbReference>
<dbReference type="Proteomes" id="UP000199437">
    <property type="component" value="Unassembled WGS sequence"/>
</dbReference>
<dbReference type="GO" id="GO:0004601">
    <property type="term" value="F:peroxidase activity"/>
    <property type="evidence" value="ECO:0007669"/>
    <property type="project" value="InterPro"/>
</dbReference>
<dbReference type="SUPFAM" id="SSF48317">
    <property type="entry name" value="Acid phosphatase/Vanadium-dependent haloperoxidase"/>
    <property type="match status" value="2"/>
</dbReference>
<feature type="domain" description="Phosphatidic acid phosphatase type 2/haloperoxidase" evidence="2">
    <location>
        <begin position="400"/>
        <end position="508"/>
    </location>
</feature>
<dbReference type="InterPro" id="IPR016119">
    <property type="entry name" value="Br/Cl_peroxidase_C"/>
</dbReference>
<dbReference type="Pfam" id="PF01569">
    <property type="entry name" value="PAP2"/>
    <property type="match status" value="1"/>
</dbReference>
<dbReference type="PANTHER" id="PTHR34599">
    <property type="entry name" value="PEROXIDASE-RELATED"/>
    <property type="match status" value="1"/>
</dbReference>
<dbReference type="PROSITE" id="PS51257">
    <property type="entry name" value="PROKAR_LIPOPROTEIN"/>
    <property type="match status" value="1"/>
</dbReference>
<dbReference type="PANTHER" id="PTHR34599:SF1">
    <property type="entry name" value="PHOSPHATIDIC ACID PHOSPHATASE TYPE 2_HALOPEROXIDASE DOMAIN-CONTAINING PROTEIN"/>
    <property type="match status" value="1"/>
</dbReference>
<dbReference type="Gene3D" id="1.10.606.20">
    <property type="match status" value="1"/>
</dbReference>
<feature type="signal peptide" evidence="1">
    <location>
        <begin position="1"/>
        <end position="24"/>
    </location>
</feature>
<sequence>MTCKMKKNNIILSFIIACLFILQACEEDLPTMANYKDYSFASVDSDAGSWTPVLLSSPDNIVIADPQPTSSAAYQTELEALKQVRSSLSESQKKAIAYWTNNPTLRWNEIALELIAKYNLIPGPNEDGSYTLPNPNNPDGPPPFPFAHPPYAVRALAYMSVAQYDGLIAAWHYKYQFNRAEPSEVDPSISPDYISNNIPSYPSDGAVVAQASKEVLKAMFPLEADYLEEMANQHLNSLMWAGVNVQSDLDAGKIIGQEVASIALSRAANDNMSKAQPNKAVSDSIKASAYDRFGWQWENLESPVRPVGLTPLYSQVDMWYVPTLEEVRPIAPPGMDSPELAADIKKLVDIADNVTEEQRAIANYWQDGLGTYTPPGHWNKIAIDHLIAYGQNPIRSARTLAYLNIAMMDAGISCWDAKYYYHYPRPIQLIPNFKTIAGTPNFPSYTSGHSVFSAAGAEVLSYVFPQDAQKFREWALEAAVSRVYGGIHWTFDAEVGTTQGIQVASYTIQAAQNDGAN</sequence>
<evidence type="ECO:0000259" key="2">
    <source>
        <dbReference type="SMART" id="SM00014"/>
    </source>
</evidence>